<gene>
    <name evidence="2" type="primary">dmsD</name>
    <name evidence="3" type="ORF">GEAM_1023</name>
</gene>
<organism evidence="3 4">
    <name type="scientific">Ewingella americana (strain ATCC 33852 / DSM 4580 / CCUG 14506 / JCM 5911 / LMG 7869 / NCTC 12157 / CDC 1468-78)</name>
    <dbReference type="NCBI Taxonomy" id="910964"/>
    <lineage>
        <taxon>Bacteria</taxon>
        <taxon>Pseudomonadati</taxon>
        <taxon>Pseudomonadota</taxon>
        <taxon>Gammaproteobacteria</taxon>
        <taxon>Enterobacterales</taxon>
        <taxon>Yersiniaceae</taxon>
        <taxon>Ewingella</taxon>
    </lineage>
</organism>
<comment type="similarity">
    <text evidence="2">Belongs to the TorD/DmsD family. DmsD subfamily.</text>
</comment>
<dbReference type="InterPro" id="IPR020945">
    <property type="entry name" value="DMSO/NO3_reduct_chaperone"/>
</dbReference>
<keyword evidence="4" id="KW-1185">Reference proteome</keyword>
<evidence type="ECO:0000313" key="3">
    <source>
        <dbReference type="EMBL" id="KFC83840.1"/>
    </source>
</evidence>
<dbReference type="NCBIfam" id="NF008632">
    <property type="entry name" value="PRK11621.1"/>
    <property type="match status" value="1"/>
</dbReference>
<dbReference type="STRING" id="910964.GEAM_1023"/>
<dbReference type="PANTHER" id="PTHR34227">
    <property type="entry name" value="CHAPERONE PROTEIN YCDY"/>
    <property type="match status" value="1"/>
</dbReference>
<dbReference type="InterPro" id="IPR050289">
    <property type="entry name" value="TorD/DmsD_chaperones"/>
</dbReference>
<dbReference type="EMBL" id="JMPJ01000033">
    <property type="protein sequence ID" value="KFC83840.1"/>
    <property type="molecule type" value="Genomic_DNA"/>
</dbReference>
<name>A0A085GJE5_EWIA3</name>
<dbReference type="AlphaFoldDB" id="A0A085GJE5"/>
<dbReference type="OrthoDB" id="3174863at2"/>
<dbReference type="HAMAP" id="MF_00940">
    <property type="entry name" value="DmsD_chaperone"/>
    <property type="match status" value="1"/>
</dbReference>
<evidence type="ECO:0000256" key="2">
    <source>
        <dbReference type="HAMAP-Rule" id="MF_00940"/>
    </source>
</evidence>
<dbReference type="Gene3D" id="1.10.3480.10">
    <property type="entry name" value="TorD-like"/>
    <property type="match status" value="1"/>
</dbReference>
<dbReference type="PANTHER" id="PTHR34227:SF6">
    <property type="entry name" value="TAT PROOFREADING CHAPERONE DMSD"/>
    <property type="match status" value="1"/>
</dbReference>
<dbReference type="SUPFAM" id="SSF89155">
    <property type="entry name" value="TorD-like"/>
    <property type="match status" value="1"/>
</dbReference>
<reference evidence="3 4" key="1">
    <citation type="submission" date="2014-05" db="EMBL/GenBank/DDBJ databases">
        <title>ATOL: Assembling a taxonomically balanced genome-scale reconstruction of the evolutionary history of the Enterobacteriaceae.</title>
        <authorList>
            <person name="Plunkett G.III."/>
            <person name="Neeno-Eckwall E.C."/>
            <person name="Glasner J.D."/>
            <person name="Perna N.T."/>
        </authorList>
    </citation>
    <scope>NUCLEOTIDE SEQUENCE [LARGE SCALE GENOMIC DNA]</scope>
    <source>
        <strain evidence="3 4">ATCC 33852</strain>
    </source>
</reference>
<proteinExistence type="inferred from homology"/>
<comment type="caution">
    <text evidence="3">The sequence shown here is derived from an EMBL/GenBank/DDBJ whole genome shotgun (WGS) entry which is preliminary data.</text>
</comment>
<dbReference type="eggNOG" id="COG3381">
    <property type="taxonomic scope" value="Bacteria"/>
</dbReference>
<dbReference type="GO" id="GO:0005048">
    <property type="term" value="F:signal sequence binding"/>
    <property type="evidence" value="ECO:0007669"/>
    <property type="project" value="InterPro"/>
</dbReference>
<protein>
    <recommendedName>
        <fullName evidence="2">Tat proofreading chaperone DmsD</fullName>
    </recommendedName>
    <alternativeName>
        <fullName evidence="2">DMSO reductase maturation protein</fullName>
    </alternativeName>
    <alternativeName>
        <fullName evidence="2">Twin-arginine leader-binding protein DmsD</fullName>
    </alternativeName>
</protein>
<dbReference type="InterPro" id="IPR036411">
    <property type="entry name" value="TorD-like_sf"/>
</dbReference>
<dbReference type="InterPro" id="IPR026269">
    <property type="entry name" value="DmsD-type"/>
</dbReference>
<dbReference type="PIRSF" id="PIRSF004690">
    <property type="entry name" value="DmsD"/>
    <property type="match status" value="1"/>
</dbReference>
<dbReference type="Proteomes" id="UP000028640">
    <property type="component" value="Unassembled WGS sequence"/>
</dbReference>
<dbReference type="InterPro" id="IPR028611">
    <property type="entry name" value="DmsD_chaperone"/>
</dbReference>
<evidence type="ECO:0000256" key="1">
    <source>
        <dbReference type="ARBA" id="ARBA00023186"/>
    </source>
</evidence>
<sequence>MSTETIAVTGKVLGALLYFPPDSPQVSPLIQWLQEGAWKSEWPYLTAESAAEIEALLQQSLAEEESCEEAFQRLFVGPYALPAPPWGSVYLDKESVLFGDSTLKLREWMRQRGIEPQLAQAEPEDHIGLMLMMASWLAENDAQHLDAFLAEHLLPWSSRYLALLELGAIHPFYRAVARLAQTTLEGWQPLCSLAVVEQELYR</sequence>
<keyword evidence="1 2" id="KW-0143">Chaperone</keyword>
<evidence type="ECO:0000313" key="4">
    <source>
        <dbReference type="Proteomes" id="UP000028640"/>
    </source>
</evidence>
<accession>A0A085GJE5</accession>
<dbReference type="RefSeq" id="WP_034789155.1">
    <property type="nucleotide sequence ID" value="NZ_JMPJ01000033.1"/>
</dbReference>
<comment type="function">
    <text evidence="2">Required for biogenesis/assembly of DMSO reductase, but not for the interaction of the DmsA signal peptide with the Tat system. May be part of a chaperone cascade complex that facilitates a folding-maturation pathway for the substrate protein.</text>
</comment>
<dbReference type="GeneID" id="78379365"/>
<dbReference type="Pfam" id="PF02613">
    <property type="entry name" value="Nitrate_red_del"/>
    <property type="match status" value="1"/>
</dbReference>